<dbReference type="RefSeq" id="WP_006622687.1">
    <property type="nucleotide sequence ID" value="NZ_ABYK01000011.1"/>
</dbReference>
<protein>
    <recommendedName>
        <fullName evidence="3">DUF1349 domain-containing protein</fullName>
    </recommendedName>
</protein>
<reference evidence="1 2" key="1">
    <citation type="journal article" date="2011" name="Appl. Environ. Microbiol.">
        <title>Contribution of a Sodium Ion Gradient to Energy Conservation during Fermentation in the Cyanobacterium Arthrospira (Spirulina) maxima CS-328.</title>
        <authorList>
            <person name="Carrieri D."/>
            <person name="Ananyev G."/>
            <person name="Lenz O."/>
            <person name="Bryant D.A."/>
            <person name="Dismukes G.C."/>
        </authorList>
    </citation>
    <scope>NUCLEOTIDE SEQUENCE [LARGE SCALE GENOMIC DNA]</scope>
    <source>
        <strain evidence="1 2">CS-328</strain>
    </source>
</reference>
<evidence type="ECO:0000313" key="2">
    <source>
        <dbReference type="Proteomes" id="UP000004061"/>
    </source>
</evidence>
<gene>
    <name evidence="1" type="ORF">AmaxDRAFT_1968</name>
</gene>
<evidence type="ECO:0008006" key="3">
    <source>
        <dbReference type="Google" id="ProtNLM"/>
    </source>
</evidence>
<dbReference type="PANTHER" id="PTHR35332">
    <property type="entry name" value="REGULATION OF ENOLASE PROTEIN 1"/>
    <property type="match status" value="1"/>
</dbReference>
<dbReference type="EMBL" id="ABYK01000011">
    <property type="protein sequence ID" value="EDZ95367.1"/>
    <property type="molecule type" value="Genomic_DNA"/>
</dbReference>
<name>B5VZG6_LIMMA</name>
<keyword evidence="2" id="KW-1185">Reference proteome</keyword>
<organism evidence="1 2">
    <name type="scientific">Limnospira maxima CS-328</name>
    <dbReference type="NCBI Taxonomy" id="513049"/>
    <lineage>
        <taxon>Bacteria</taxon>
        <taxon>Bacillati</taxon>
        <taxon>Cyanobacteriota</taxon>
        <taxon>Cyanophyceae</taxon>
        <taxon>Oscillatoriophycideae</taxon>
        <taxon>Oscillatoriales</taxon>
        <taxon>Sirenicapillariaceae</taxon>
        <taxon>Limnospira</taxon>
    </lineage>
</organism>
<dbReference type="InterPro" id="IPR013320">
    <property type="entry name" value="ConA-like_dom_sf"/>
</dbReference>
<dbReference type="AlphaFoldDB" id="B5VZG6"/>
<accession>B5VZG6</accession>
<sequence length="223" mass="25420">MSEVLKSLRGIPVALARGVVNLIGRAMTMEPSPITPWSSMQWYNPPAAWQNRGDRLWVKTGLKTDFWRTTHYGFIRDSGHCYYREVLGNFRARVCFSGQYQELYDQAGLMVRVSKTHWLKCGIEYVDGVQYASAVVTRERSDWAVAPLAGQPDRVWFEVRRRNEAIAVLYSLDGDKFVLLRLTDFPEEPTAWVGPVCASPEREGFEVTFESFTVELSTAPVVD</sequence>
<dbReference type="SUPFAM" id="SSF49899">
    <property type="entry name" value="Concanavalin A-like lectins/glucanases"/>
    <property type="match status" value="1"/>
</dbReference>
<dbReference type="Pfam" id="PF07081">
    <property type="entry name" value="DUF1349"/>
    <property type="match status" value="1"/>
</dbReference>
<proteinExistence type="predicted"/>
<dbReference type="Gene3D" id="2.60.120.200">
    <property type="match status" value="1"/>
</dbReference>
<dbReference type="Proteomes" id="UP000004061">
    <property type="component" value="Unassembled WGS sequence"/>
</dbReference>
<comment type="caution">
    <text evidence="1">The sequence shown here is derived from an EMBL/GenBank/DDBJ whole genome shotgun (WGS) entry which is preliminary data.</text>
</comment>
<dbReference type="InterPro" id="IPR009784">
    <property type="entry name" value="DUF1349"/>
</dbReference>
<dbReference type="PANTHER" id="PTHR35332:SF2">
    <property type="entry name" value="REGULATION OF ENOLASE PROTEIN 1"/>
    <property type="match status" value="1"/>
</dbReference>
<evidence type="ECO:0000313" key="1">
    <source>
        <dbReference type="EMBL" id="EDZ95367.1"/>
    </source>
</evidence>